<keyword evidence="2" id="KW-1185">Reference proteome</keyword>
<protein>
    <submittedName>
        <fullName evidence="1">9735_t:CDS:1</fullName>
    </submittedName>
</protein>
<organism evidence="1 2">
    <name type="scientific">Funneliformis geosporum</name>
    <dbReference type="NCBI Taxonomy" id="1117311"/>
    <lineage>
        <taxon>Eukaryota</taxon>
        <taxon>Fungi</taxon>
        <taxon>Fungi incertae sedis</taxon>
        <taxon>Mucoromycota</taxon>
        <taxon>Glomeromycotina</taxon>
        <taxon>Glomeromycetes</taxon>
        <taxon>Glomerales</taxon>
        <taxon>Glomeraceae</taxon>
        <taxon>Funneliformis</taxon>
    </lineage>
</organism>
<reference evidence="1" key="1">
    <citation type="submission" date="2022-08" db="EMBL/GenBank/DDBJ databases">
        <authorList>
            <person name="Kallberg Y."/>
            <person name="Tangrot J."/>
            <person name="Rosling A."/>
        </authorList>
    </citation>
    <scope>NUCLEOTIDE SEQUENCE</scope>
    <source>
        <strain evidence="1">Wild A</strain>
    </source>
</reference>
<feature type="non-terminal residue" evidence="1">
    <location>
        <position position="1"/>
    </location>
</feature>
<evidence type="ECO:0000313" key="2">
    <source>
        <dbReference type="Proteomes" id="UP001153678"/>
    </source>
</evidence>
<dbReference type="Proteomes" id="UP001153678">
    <property type="component" value="Unassembled WGS sequence"/>
</dbReference>
<comment type="caution">
    <text evidence="1">The sequence shown here is derived from an EMBL/GenBank/DDBJ whole genome shotgun (WGS) entry which is preliminary data.</text>
</comment>
<evidence type="ECO:0000313" key="1">
    <source>
        <dbReference type="EMBL" id="CAI2197689.1"/>
    </source>
</evidence>
<sequence>VASFFTNPWMSISDKERFTMLKLLMIQLVWHAESDSPSQRHSAA</sequence>
<gene>
    <name evidence="1" type="ORF">FWILDA_LOCUS18202</name>
</gene>
<name>A0A9W4XAF4_9GLOM</name>
<proteinExistence type="predicted"/>
<accession>A0A9W4XAF4</accession>
<dbReference type="AlphaFoldDB" id="A0A9W4XAF4"/>
<dbReference type="EMBL" id="CAMKVN010016848">
    <property type="protein sequence ID" value="CAI2197689.1"/>
    <property type="molecule type" value="Genomic_DNA"/>
</dbReference>